<organism evidence="2 3">
    <name type="scientific">Galemys pyrenaicus</name>
    <name type="common">Iberian desman</name>
    <name type="synonym">Pyrenean desman</name>
    <dbReference type="NCBI Taxonomy" id="202257"/>
    <lineage>
        <taxon>Eukaryota</taxon>
        <taxon>Metazoa</taxon>
        <taxon>Chordata</taxon>
        <taxon>Craniata</taxon>
        <taxon>Vertebrata</taxon>
        <taxon>Euteleostomi</taxon>
        <taxon>Mammalia</taxon>
        <taxon>Eutheria</taxon>
        <taxon>Laurasiatheria</taxon>
        <taxon>Eulipotyphla</taxon>
        <taxon>Talpidae</taxon>
        <taxon>Galemys</taxon>
    </lineage>
</organism>
<protein>
    <submittedName>
        <fullName evidence="2">Protein FAM204A</fullName>
    </submittedName>
</protein>
<feature type="non-terminal residue" evidence="2">
    <location>
        <position position="179"/>
    </location>
</feature>
<dbReference type="OrthoDB" id="2418792at2759"/>
<evidence type="ECO:0000313" key="3">
    <source>
        <dbReference type="Proteomes" id="UP000700334"/>
    </source>
</evidence>
<dbReference type="Proteomes" id="UP000700334">
    <property type="component" value="Unassembled WGS sequence"/>
</dbReference>
<proteinExistence type="predicted"/>
<reference evidence="2" key="1">
    <citation type="journal article" date="2021" name="Evol. Appl.">
        <title>The genome of the Pyrenean desman and the effects of bottlenecks and inbreeding on the genomic landscape of an endangered species.</title>
        <authorList>
            <person name="Escoda L."/>
            <person name="Castresana J."/>
        </authorList>
    </citation>
    <scope>NUCLEOTIDE SEQUENCE</scope>
    <source>
        <strain evidence="2">IBE-C5619</strain>
    </source>
</reference>
<dbReference type="EMBL" id="JAGFMF010011861">
    <property type="protein sequence ID" value="KAG8510911.1"/>
    <property type="molecule type" value="Genomic_DNA"/>
</dbReference>
<evidence type="ECO:0000256" key="1">
    <source>
        <dbReference type="SAM" id="MobiDB-lite"/>
    </source>
</evidence>
<feature type="region of interest" description="Disordered" evidence="1">
    <location>
        <begin position="62"/>
        <end position="95"/>
    </location>
</feature>
<dbReference type="AlphaFoldDB" id="A0A8J5ZWT6"/>
<evidence type="ECO:0000313" key="2">
    <source>
        <dbReference type="EMBL" id="KAG8510911.1"/>
    </source>
</evidence>
<feature type="compositionally biased region" description="Basic and acidic residues" evidence="1">
    <location>
        <begin position="65"/>
        <end position="83"/>
    </location>
</feature>
<accession>A0A8J5ZWT6</accession>
<sequence length="179" mass="21289">MSLENQDLINRKIEEETIRKTDISDFPIDGPKTEVETNINAYEEINFKNCIKKHSEQRTLSSRFIGKEENAPERKKEELKNEEESQCEQTSSETQRKELIQRFVVNDRKKIEKLGLENSKTRQWISGVREACRAQHQTTKQELSVELLRQLCKRKEEKLMLKFHTQAVQKKKKRRSLNE</sequence>
<name>A0A8J5ZWT6_GALPY</name>
<comment type="caution">
    <text evidence="2">The sequence shown here is derived from an EMBL/GenBank/DDBJ whole genome shotgun (WGS) entry which is preliminary data.</text>
</comment>
<gene>
    <name evidence="2" type="ORF">J0S82_010596</name>
</gene>
<keyword evidence="3" id="KW-1185">Reference proteome</keyword>